<gene>
    <name evidence="3" type="ORF">EVOR1521_LOCUS20496</name>
</gene>
<organism evidence="3 4">
    <name type="scientific">Effrenium voratum</name>
    <dbReference type="NCBI Taxonomy" id="2562239"/>
    <lineage>
        <taxon>Eukaryota</taxon>
        <taxon>Sar</taxon>
        <taxon>Alveolata</taxon>
        <taxon>Dinophyceae</taxon>
        <taxon>Suessiales</taxon>
        <taxon>Symbiodiniaceae</taxon>
        <taxon>Effrenium</taxon>
    </lineage>
</organism>
<accession>A0AA36IYB5</accession>
<proteinExistence type="predicted"/>
<dbReference type="AlphaFoldDB" id="A0AA36IYB5"/>
<feature type="compositionally biased region" description="Low complexity" evidence="1">
    <location>
        <begin position="361"/>
        <end position="377"/>
    </location>
</feature>
<dbReference type="Proteomes" id="UP001178507">
    <property type="component" value="Unassembled WGS sequence"/>
</dbReference>
<reference evidence="3" key="1">
    <citation type="submission" date="2023-08" db="EMBL/GenBank/DDBJ databases">
        <authorList>
            <person name="Chen Y."/>
            <person name="Shah S."/>
            <person name="Dougan E. K."/>
            <person name="Thang M."/>
            <person name="Chan C."/>
        </authorList>
    </citation>
    <scope>NUCLEOTIDE SEQUENCE</scope>
</reference>
<evidence type="ECO:0000313" key="3">
    <source>
        <dbReference type="EMBL" id="CAJ1396228.1"/>
    </source>
</evidence>
<feature type="transmembrane region" description="Helical" evidence="2">
    <location>
        <begin position="186"/>
        <end position="206"/>
    </location>
</feature>
<dbReference type="EMBL" id="CAUJNA010003222">
    <property type="protein sequence ID" value="CAJ1396228.1"/>
    <property type="molecule type" value="Genomic_DNA"/>
</dbReference>
<name>A0AA36IYB5_9DINO</name>
<feature type="transmembrane region" description="Helical" evidence="2">
    <location>
        <begin position="57"/>
        <end position="80"/>
    </location>
</feature>
<keyword evidence="2" id="KW-1133">Transmembrane helix</keyword>
<evidence type="ECO:0000256" key="2">
    <source>
        <dbReference type="SAM" id="Phobius"/>
    </source>
</evidence>
<feature type="region of interest" description="Disordered" evidence="1">
    <location>
        <begin position="354"/>
        <end position="380"/>
    </location>
</feature>
<comment type="caution">
    <text evidence="3">The sequence shown here is derived from an EMBL/GenBank/DDBJ whole genome shotgun (WGS) entry which is preliminary data.</text>
</comment>
<evidence type="ECO:0000313" key="4">
    <source>
        <dbReference type="Proteomes" id="UP001178507"/>
    </source>
</evidence>
<keyword evidence="2" id="KW-0472">Membrane</keyword>
<keyword evidence="4" id="KW-1185">Reference proteome</keyword>
<sequence length="505" mass="56482">MDPMGLAMILVLICIHFGYVDSRPDRDWHRLRSHQSSNLQHLKFQDAFNDVRREMSFLTCGLFGVHLIAFCVFSFGYLAYTQPDNSRWLFLLAVTVVDYPSMVYINKCFEHMSTSHVCFGVLYQQALLLAMAFVLYGEKGQLADFSIDSFLTTCRFTIAIMAVNTRLTAPMQVLASAIAISQRSSICFLVSELFVLASVISVSIFLESSISSQIEAKFETTHAESMLAGFRRLLRGVCDGEFLLDNHLNIHGDAQSLKQLLMMSTSLNGKSFEKLLQPEAKQRLAELIATTGDLKASIPPCLRASLRGANDICVPVDLFHVPVQLRFGVHHLIAFREDAESRIPEATAELPQFARNTGAPSCRSQRSMRSSSVASSRGTLEELDPAAQEASLLIDASTKVLDICQAHWRYEKTEESAMPNLQSIIPRSDWRMVRGTVQAYARSQHGPKEFKDWPLKYSGKQLVARKVILSRASGSLNSPPKFWVQLREVRKDAAREADDVIEASG</sequence>
<feature type="transmembrane region" description="Helical" evidence="2">
    <location>
        <begin position="117"/>
        <end position="136"/>
    </location>
</feature>
<evidence type="ECO:0000256" key="1">
    <source>
        <dbReference type="SAM" id="MobiDB-lite"/>
    </source>
</evidence>
<protein>
    <submittedName>
        <fullName evidence="3">Uncharacterized protein</fullName>
    </submittedName>
</protein>
<keyword evidence="2" id="KW-0812">Transmembrane</keyword>
<feature type="transmembrane region" description="Helical" evidence="2">
    <location>
        <begin position="6"/>
        <end position="22"/>
    </location>
</feature>
<feature type="transmembrane region" description="Helical" evidence="2">
    <location>
        <begin position="156"/>
        <end position="179"/>
    </location>
</feature>
<feature type="transmembrane region" description="Helical" evidence="2">
    <location>
        <begin position="86"/>
        <end position="105"/>
    </location>
</feature>